<protein>
    <submittedName>
        <fullName evidence="1">Sigma-70 family RNA polymerase sigma factor</fullName>
    </submittedName>
</protein>
<gene>
    <name evidence="1" type="ORF">P7H47_10190</name>
</gene>
<dbReference type="InterPro" id="IPR013324">
    <property type="entry name" value="RNA_pol_sigma_r3/r4-like"/>
</dbReference>
<evidence type="ECO:0000313" key="1">
    <source>
        <dbReference type="EMBL" id="MDT2797606.1"/>
    </source>
</evidence>
<dbReference type="EMBL" id="JARQBI010000031">
    <property type="protein sequence ID" value="MDT2797606.1"/>
    <property type="molecule type" value="Genomic_DNA"/>
</dbReference>
<organism evidence="1 2">
    <name type="scientific">Enterococcus cecorum</name>
    <dbReference type="NCBI Taxonomy" id="44008"/>
    <lineage>
        <taxon>Bacteria</taxon>
        <taxon>Bacillati</taxon>
        <taxon>Bacillota</taxon>
        <taxon>Bacilli</taxon>
        <taxon>Lactobacillales</taxon>
        <taxon>Enterococcaceae</taxon>
        <taxon>Enterococcus</taxon>
    </lineage>
</organism>
<dbReference type="SUPFAM" id="SSF88659">
    <property type="entry name" value="Sigma3 and sigma4 domains of RNA polymerase sigma factors"/>
    <property type="match status" value="1"/>
</dbReference>
<dbReference type="Gene3D" id="1.20.140.160">
    <property type="match status" value="1"/>
</dbReference>
<dbReference type="Proteomes" id="UP001255696">
    <property type="component" value="Unassembled WGS sequence"/>
</dbReference>
<comment type="caution">
    <text evidence="1">The sequence shown here is derived from an EMBL/GenBank/DDBJ whole genome shotgun (WGS) entry which is preliminary data.</text>
</comment>
<reference evidence="1" key="1">
    <citation type="submission" date="2023-03" db="EMBL/GenBank/DDBJ databases">
        <authorList>
            <person name="Shen W."/>
            <person name="Cai J."/>
        </authorList>
    </citation>
    <scope>NUCLEOTIDE SEQUENCE</scope>
    <source>
        <strain evidence="1">B245-2</strain>
    </source>
</reference>
<evidence type="ECO:0000313" key="2">
    <source>
        <dbReference type="Proteomes" id="UP001255696"/>
    </source>
</evidence>
<accession>A0AAW8TQB2</accession>
<dbReference type="AlphaFoldDB" id="A0AAW8TQB2"/>
<name>A0AAW8TQB2_9ENTE</name>
<dbReference type="RefSeq" id="WP_282007557.1">
    <property type="nucleotide sequence ID" value="NZ_CP184653.1"/>
</dbReference>
<sequence length="129" mass="15396">MEERERILKYQFDYYCKKVIKRTACRLLKIYKNRLEHELSIDSLLNFNCDSHTFNYEGEELLEELLKLDKCSIEIVIAYYVNGMKCAEIAKLMKTTPQRISYLKNKAVDRLRINLGGGQEYGRLYYFSQ</sequence>
<proteinExistence type="predicted"/>